<proteinExistence type="predicted"/>
<evidence type="ECO:0008006" key="3">
    <source>
        <dbReference type="Google" id="ProtNLM"/>
    </source>
</evidence>
<dbReference type="Proteomes" id="UP000689195">
    <property type="component" value="Unassembled WGS sequence"/>
</dbReference>
<reference evidence="1" key="1">
    <citation type="submission" date="2021-01" db="EMBL/GenBank/DDBJ databases">
        <authorList>
            <consortium name="Genoscope - CEA"/>
            <person name="William W."/>
        </authorList>
    </citation>
    <scope>NUCLEOTIDE SEQUENCE</scope>
</reference>
<gene>
    <name evidence="1" type="ORF">PPENT_87.1.T0560128</name>
</gene>
<dbReference type="OrthoDB" id="322481at2759"/>
<dbReference type="Pfam" id="PF00805">
    <property type="entry name" value="Pentapeptide"/>
    <property type="match status" value="1"/>
</dbReference>
<protein>
    <recommendedName>
        <fullName evidence="3">Pentapeptide repeat-containing protein</fullName>
    </recommendedName>
</protein>
<dbReference type="PANTHER" id="PTHR45333">
    <property type="entry name" value="MEMBRANE PROTEIN-RELATED"/>
    <property type="match status" value="1"/>
</dbReference>
<dbReference type="InterPro" id="IPR001646">
    <property type="entry name" value="5peptide_repeat"/>
</dbReference>
<keyword evidence="2" id="KW-1185">Reference proteome</keyword>
<accession>A0A8S1V8N7</accession>
<evidence type="ECO:0000313" key="2">
    <source>
        <dbReference type="Proteomes" id="UP000689195"/>
    </source>
</evidence>
<sequence length="175" mass="20755">MKREKIYRRFYLMLKMLMNKYSKRKYSDSLGYLQQEDVDKDQKLNVVTNNIKIIINILKQIRDHDFNQNDYSTEIYLQTRQSLKENIKEDQKIIKSLQFLLQFTSLDNQFIQSGSNSLNLLIERKIDLTKKSFENIKIKNTSLIGANFVRCNLSGSYFENVCISRMNLNGAQLFN</sequence>
<evidence type="ECO:0000313" key="1">
    <source>
        <dbReference type="EMBL" id="CAD8172172.1"/>
    </source>
</evidence>
<dbReference type="PANTHER" id="PTHR45333:SF1">
    <property type="entry name" value="CHROMOSOME UNDETERMINED SCAFFOLD_625, WHOLE GENOME SHOTGUN SEQUENCE"/>
    <property type="match status" value="1"/>
</dbReference>
<organism evidence="1 2">
    <name type="scientific">Paramecium pentaurelia</name>
    <dbReference type="NCBI Taxonomy" id="43138"/>
    <lineage>
        <taxon>Eukaryota</taxon>
        <taxon>Sar</taxon>
        <taxon>Alveolata</taxon>
        <taxon>Ciliophora</taxon>
        <taxon>Intramacronucleata</taxon>
        <taxon>Oligohymenophorea</taxon>
        <taxon>Peniculida</taxon>
        <taxon>Parameciidae</taxon>
        <taxon>Paramecium</taxon>
    </lineage>
</organism>
<name>A0A8S1V8N7_9CILI</name>
<comment type="caution">
    <text evidence="1">The sequence shown here is derived from an EMBL/GenBank/DDBJ whole genome shotgun (WGS) entry which is preliminary data.</text>
</comment>
<dbReference type="EMBL" id="CAJJDO010000056">
    <property type="protein sequence ID" value="CAD8172172.1"/>
    <property type="molecule type" value="Genomic_DNA"/>
</dbReference>
<dbReference type="AlphaFoldDB" id="A0A8S1V8N7"/>